<organism evidence="2 3">
    <name type="scientific">Symbiodinium microadriaticum</name>
    <name type="common">Dinoflagellate</name>
    <name type="synonym">Zooxanthella microadriatica</name>
    <dbReference type="NCBI Taxonomy" id="2951"/>
    <lineage>
        <taxon>Eukaryota</taxon>
        <taxon>Sar</taxon>
        <taxon>Alveolata</taxon>
        <taxon>Dinophyceae</taxon>
        <taxon>Suessiales</taxon>
        <taxon>Symbiodiniaceae</taxon>
        <taxon>Symbiodinium</taxon>
    </lineage>
</organism>
<dbReference type="EMBL" id="LSRX01001624">
    <property type="protein sequence ID" value="OLP78345.1"/>
    <property type="molecule type" value="Genomic_DNA"/>
</dbReference>
<gene>
    <name evidence="2" type="ORF">AK812_SmicGene41485</name>
</gene>
<dbReference type="AlphaFoldDB" id="A0A1Q9C623"/>
<accession>A0A1Q9C623</accession>
<proteinExistence type="predicted"/>
<evidence type="ECO:0000313" key="3">
    <source>
        <dbReference type="Proteomes" id="UP000186817"/>
    </source>
</evidence>
<keyword evidence="3" id="KW-1185">Reference proteome</keyword>
<dbReference type="OrthoDB" id="450431at2759"/>
<evidence type="ECO:0000256" key="1">
    <source>
        <dbReference type="SAM" id="MobiDB-lite"/>
    </source>
</evidence>
<sequence>MEEAACVPVEDDDVTMEEEPQPEVDHPVMPGWMITMMKMHVQSLNQKWKLTLMKAKENIKQQRTNQLISKLQRGAIQLGYRRQHFKVENHMREGQDADTAMVHSSCAMLLSKLIAKVGGYRQYTVLVPRAETGPDYVLCIDPYSICMLYTWQHCPLQLLAMMVDLEVPIQAKYTRRLTRARQEGAQIYQGNALRPDCDIFPGLVYCLLDNAVSLISQ</sequence>
<comment type="caution">
    <text evidence="2">The sequence shown here is derived from an EMBL/GenBank/DDBJ whole genome shotgun (WGS) entry which is preliminary data.</text>
</comment>
<name>A0A1Q9C623_SYMMI</name>
<evidence type="ECO:0000313" key="2">
    <source>
        <dbReference type="EMBL" id="OLP78345.1"/>
    </source>
</evidence>
<protein>
    <submittedName>
        <fullName evidence="2">Uncharacterized protein</fullName>
    </submittedName>
</protein>
<feature type="compositionally biased region" description="Acidic residues" evidence="1">
    <location>
        <begin position="1"/>
        <end position="22"/>
    </location>
</feature>
<reference evidence="2 3" key="1">
    <citation type="submission" date="2016-02" db="EMBL/GenBank/DDBJ databases">
        <title>Genome analysis of coral dinoflagellate symbionts highlights evolutionary adaptations to a symbiotic lifestyle.</title>
        <authorList>
            <person name="Aranda M."/>
            <person name="Li Y."/>
            <person name="Liew Y.J."/>
            <person name="Baumgarten S."/>
            <person name="Simakov O."/>
            <person name="Wilson M."/>
            <person name="Piel J."/>
            <person name="Ashoor H."/>
            <person name="Bougouffa S."/>
            <person name="Bajic V.B."/>
            <person name="Ryu T."/>
            <person name="Ravasi T."/>
            <person name="Bayer T."/>
            <person name="Micklem G."/>
            <person name="Kim H."/>
            <person name="Bhak J."/>
            <person name="Lajeunesse T.C."/>
            <person name="Voolstra C.R."/>
        </authorList>
    </citation>
    <scope>NUCLEOTIDE SEQUENCE [LARGE SCALE GENOMIC DNA]</scope>
    <source>
        <strain evidence="2 3">CCMP2467</strain>
    </source>
</reference>
<feature type="region of interest" description="Disordered" evidence="1">
    <location>
        <begin position="1"/>
        <end position="25"/>
    </location>
</feature>
<dbReference type="Proteomes" id="UP000186817">
    <property type="component" value="Unassembled WGS sequence"/>
</dbReference>